<evidence type="ECO:0000313" key="1">
    <source>
        <dbReference type="EMBL" id="KAH1166825.1"/>
    </source>
</evidence>
<accession>A0A9D3WU55</accession>
<gene>
    <name evidence="1" type="ORF">KIL84_015997</name>
</gene>
<organism evidence="1 2">
    <name type="scientific">Mauremys mutica</name>
    <name type="common">yellowpond turtle</name>
    <dbReference type="NCBI Taxonomy" id="74926"/>
    <lineage>
        <taxon>Eukaryota</taxon>
        <taxon>Metazoa</taxon>
        <taxon>Chordata</taxon>
        <taxon>Craniata</taxon>
        <taxon>Vertebrata</taxon>
        <taxon>Euteleostomi</taxon>
        <taxon>Archelosauria</taxon>
        <taxon>Testudinata</taxon>
        <taxon>Testudines</taxon>
        <taxon>Cryptodira</taxon>
        <taxon>Durocryptodira</taxon>
        <taxon>Testudinoidea</taxon>
        <taxon>Geoemydidae</taxon>
        <taxon>Geoemydinae</taxon>
        <taxon>Mauremys</taxon>
    </lineage>
</organism>
<name>A0A9D3WU55_9SAUR</name>
<reference evidence="1" key="1">
    <citation type="submission" date="2021-09" db="EMBL/GenBank/DDBJ databases">
        <title>The genome of Mauremys mutica provides insights into the evolution of semi-aquatic lifestyle.</title>
        <authorList>
            <person name="Gong S."/>
            <person name="Gao Y."/>
        </authorList>
    </citation>
    <scope>NUCLEOTIDE SEQUENCE</scope>
    <source>
        <strain evidence="1">MM-2020</strain>
        <tissue evidence="1">Muscle</tissue>
    </source>
</reference>
<keyword evidence="2" id="KW-1185">Reference proteome</keyword>
<dbReference type="Proteomes" id="UP000827986">
    <property type="component" value="Unassembled WGS sequence"/>
</dbReference>
<sequence>MAASLCYTCQDIPEGSWCTAESAEHLPSLCDIYTLCQVPIGKLRADPIAHGSMFGNGCCVPGDKEANGHEAFQSKHLREIQSQAFPPGIQETDTFHLAARAQSERSSLNFFLLLLGGTKETLLNPVLSGDLPPPTRHPL</sequence>
<evidence type="ECO:0000313" key="2">
    <source>
        <dbReference type="Proteomes" id="UP000827986"/>
    </source>
</evidence>
<dbReference type="EMBL" id="JAHDVG010000487">
    <property type="protein sequence ID" value="KAH1166825.1"/>
    <property type="molecule type" value="Genomic_DNA"/>
</dbReference>
<protein>
    <submittedName>
        <fullName evidence="1">Uncharacterized protein</fullName>
    </submittedName>
</protein>
<dbReference type="AlphaFoldDB" id="A0A9D3WU55"/>
<proteinExistence type="predicted"/>
<comment type="caution">
    <text evidence="1">The sequence shown here is derived from an EMBL/GenBank/DDBJ whole genome shotgun (WGS) entry which is preliminary data.</text>
</comment>